<accession>B8CG48</accession>
<evidence type="ECO:0000259" key="1">
    <source>
        <dbReference type="PROSITE" id="PS50280"/>
    </source>
</evidence>
<evidence type="ECO:0000313" key="3">
    <source>
        <dbReference type="Proteomes" id="UP000001449"/>
    </source>
</evidence>
<dbReference type="eggNOG" id="ENOG502RK07">
    <property type="taxonomic scope" value="Eukaryota"/>
</dbReference>
<reference evidence="2 3" key="1">
    <citation type="journal article" date="2004" name="Science">
        <title>The genome of the diatom Thalassiosira pseudonana: ecology, evolution, and metabolism.</title>
        <authorList>
            <person name="Armbrust E.V."/>
            <person name="Berges J.A."/>
            <person name="Bowler C."/>
            <person name="Green B.R."/>
            <person name="Martinez D."/>
            <person name="Putnam N.H."/>
            <person name="Zhou S."/>
            <person name="Allen A.E."/>
            <person name="Apt K.E."/>
            <person name="Bechner M."/>
            <person name="Brzezinski M.A."/>
            <person name="Chaal B.K."/>
            <person name="Chiovitti A."/>
            <person name="Davis A.K."/>
            <person name="Demarest M.S."/>
            <person name="Detter J.C."/>
            <person name="Glavina T."/>
            <person name="Goodstein D."/>
            <person name="Hadi M.Z."/>
            <person name="Hellsten U."/>
            <person name="Hildebrand M."/>
            <person name="Jenkins B.D."/>
            <person name="Jurka J."/>
            <person name="Kapitonov V.V."/>
            <person name="Kroger N."/>
            <person name="Lau W.W."/>
            <person name="Lane T.W."/>
            <person name="Larimer F.W."/>
            <person name="Lippmeier J.C."/>
            <person name="Lucas S."/>
            <person name="Medina M."/>
            <person name="Montsant A."/>
            <person name="Obornik M."/>
            <person name="Parker M.S."/>
            <person name="Palenik B."/>
            <person name="Pazour G.J."/>
            <person name="Richardson P.M."/>
            <person name="Rynearson T.A."/>
            <person name="Saito M.A."/>
            <person name="Schwartz D.C."/>
            <person name="Thamatrakoln K."/>
            <person name="Valentin K."/>
            <person name="Vardi A."/>
            <person name="Wilkerson F.P."/>
            <person name="Rokhsar D.S."/>
        </authorList>
    </citation>
    <scope>NUCLEOTIDE SEQUENCE [LARGE SCALE GENOMIC DNA]</scope>
    <source>
        <strain evidence="2 3">CCMP1335</strain>
    </source>
</reference>
<dbReference type="HOGENOM" id="CLU_1263828_0_0_1"/>
<protein>
    <recommendedName>
        <fullName evidence="1">SET domain-containing protein</fullName>
    </recommendedName>
</protein>
<keyword evidence="3" id="KW-1185">Reference proteome</keyword>
<organism evidence="2 3">
    <name type="scientific">Thalassiosira pseudonana</name>
    <name type="common">Marine diatom</name>
    <name type="synonym">Cyclotella nana</name>
    <dbReference type="NCBI Taxonomy" id="35128"/>
    <lineage>
        <taxon>Eukaryota</taxon>
        <taxon>Sar</taxon>
        <taxon>Stramenopiles</taxon>
        <taxon>Ochrophyta</taxon>
        <taxon>Bacillariophyta</taxon>
        <taxon>Coscinodiscophyceae</taxon>
        <taxon>Thalassiosirophycidae</taxon>
        <taxon>Thalassiosirales</taxon>
        <taxon>Thalassiosiraceae</taxon>
        <taxon>Thalassiosira</taxon>
    </lineage>
</organism>
<sequence>MGHGGFRRETNPFYHGYPKLQRQVAVEGDAGESHADSIGIGRQEWESFSFRELYKHFDCSSHARDQTKRLYSPMKRNTLNDKYREQFGKATPSLEAYVPPYYANYSNGKGRGVFASRDIKVGERVHDGMKRTVFFDDEMSCDVMEWVWTQQVGDARKFCMCVNLNDSAFMNNGGKDGSNIAPKPNEFSLDFYATRNIKTGEELLYDYGQYDTDWGFFGL</sequence>
<dbReference type="InterPro" id="IPR046341">
    <property type="entry name" value="SET_dom_sf"/>
</dbReference>
<name>B8CG48_THAPS</name>
<dbReference type="PROSITE" id="PS50280">
    <property type="entry name" value="SET"/>
    <property type="match status" value="1"/>
</dbReference>
<dbReference type="Pfam" id="PF00856">
    <property type="entry name" value="SET"/>
    <property type="match status" value="1"/>
</dbReference>
<dbReference type="GeneID" id="7448260"/>
<gene>
    <name evidence="2" type="ORF">THAPSDRAFT_11984</name>
</gene>
<dbReference type="InParanoid" id="B8CG48"/>
<feature type="domain" description="SET" evidence="1">
    <location>
        <begin position="99"/>
        <end position="208"/>
    </location>
</feature>
<dbReference type="RefSeq" id="XP_002295207.1">
    <property type="nucleotide sequence ID" value="XM_002295171.1"/>
</dbReference>
<dbReference type="PaxDb" id="35128-Thaps11984"/>
<reference evidence="2 3" key="2">
    <citation type="journal article" date="2008" name="Nature">
        <title>The Phaeodactylum genome reveals the evolutionary history of diatom genomes.</title>
        <authorList>
            <person name="Bowler C."/>
            <person name="Allen A.E."/>
            <person name="Badger J.H."/>
            <person name="Grimwood J."/>
            <person name="Jabbari K."/>
            <person name="Kuo A."/>
            <person name="Maheswari U."/>
            <person name="Martens C."/>
            <person name="Maumus F."/>
            <person name="Otillar R.P."/>
            <person name="Rayko E."/>
            <person name="Salamov A."/>
            <person name="Vandepoele K."/>
            <person name="Beszteri B."/>
            <person name="Gruber A."/>
            <person name="Heijde M."/>
            <person name="Katinka M."/>
            <person name="Mock T."/>
            <person name="Valentin K."/>
            <person name="Verret F."/>
            <person name="Berges J.A."/>
            <person name="Brownlee C."/>
            <person name="Cadoret J.P."/>
            <person name="Chiovitti A."/>
            <person name="Choi C.J."/>
            <person name="Coesel S."/>
            <person name="De Martino A."/>
            <person name="Detter J.C."/>
            <person name="Durkin C."/>
            <person name="Falciatore A."/>
            <person name="Fournet J."/>
            <person name="Haruta M."/>
            <person name="Huysman M.J."/>
            <person name="Jenkins B.D."/>
            <person name="Jiroutova K."/>
            <person name="Jorgensen R.E."/>
            <person name="Joubert Y."/>
            <person name="Kaplan A."/>
            <person name="Kroger N."/>
            <person name="Kroth P.G."/>
            <person name="La Roche J."/>
            <person name="Lindquist E."/>
            <person name="Lommer M."/>
            <person name="Martin-Jezequel V."/>
            <person name="Lopez P.J."/>
            <person name="Lucas S."/>
            <person name="Mangogna M."/>
            <person name="McGinnis K."/>
            <person name="Medlin L.K."/>
            <person name="Montsant A."/>
            <person name="Oudot-Le Secq M.P."/>
            <person name="Napoli C."/>
            <person name="Obornik M."/>
            <person name="Parker M.S."/>
            <person name="Petit J.L."/>
            <person name="Porcel B.M."/>
            <person name="Poulsen N."/>
            <person name="Robison M."/>
            <person name="Rychlewski L."/>
            <person name="Rynearson T.A."/>
            <person name="Schmutz J."/>
            <person name="Shapiro H."/>
            <person name="Siaut M."/>
            <person name="Stanley M."/>
            <person name="Sussman M.R."/>
            <person name="Taylor A.R."/>
            <person name="Vardi A."/>
            <person name="von Dassow P."/>
            <person name="Vyverman W."/>
            <person name="Willis A."/>
            <person name="Wyrwicz L.S."/>
            <person name="Rokhsar D.S."/>
            <person name="Weissenbach J."/>
            <person name="Armbrust E.V."/>
            <person name="Green B.R."/>
            <person name="Van de Peer Y."/>
            <person name="Grigoriev I.V."/>
        </authorList>
    </citation>
    <scope>NUCLEOTIDE SEQUENCE [LARGE SCALE GENOMIC DNA]</scope>
    <source>
        <strain evidence="2 3">CCMP1335</strain>
    </source>
</reference>
<evidence type="ECO:0000313" key="2">
    <source>
        <dbReference type="EMBL" id="EED87511.1"/>
    </source>
</evidence>
<dbReference type="EMBL" id="CM000654">
    <property type="protein sequence ID" value="EED87511.1"/>
    <property type="molecule type" value="Genomic_DNA"/>
</dbReference>
<proteinExistence type="predicted"/>
<dbReference type="OMA" id="EGYSHHE"/>
<dbReference type="KEGG" id="tps:THAPSDRAFT_11984"/>
<dbReference type="InterPro" id="IPR001214">
    <property type="entry name" value="SET_dom"/>
</dbReference>
<dbReference type="SUPFAM" id="SSF82199">
    <property type="entry name" value="SET domain"/>
    <property type="match status" value="1"/>
</dbReference>
<dbReference type="Gene3D" id="2.170.270.10">
    <property type="entry name" value="SET domain"/>
    <property type="match status" value="1"/>
</dbReference>
<dbReference type="AlphaFoldDB" id="B8CG48"/>
<dbReference type="Proteomes" id="UP000001449">
    <property type="component" value="Chromosome 23"/>
</dbReference>